<dbReference type="GO" id="GO:0006310">
    <property type="term" value="P:DNA recombination"/>
    <property type="evidence" value="ECO:0007669"/>
    <property type="project" value="UniProtKB-KW"/>
</dbReference>
<evidence type="ECO:0000313" key="10">
    <source>
        <dbReference type="Proteomes" id="UP000035963"/>
    </source>
</evidence>
<evidence type="ECO:0000256" key="6">
    <source>
        <dbReference type="SAM" id="MobiDB-lite"/>
    </source>
</evidence>
<dbReference type="AlphaFoldDB" id="A0A0J1CI91"/>
<dbReference type="Gene3D" id="3.30.160.390">
    <property type="entry name" value="Integrase, DNA-binding domain"/>
    <property type="match status" value="1"/>
</dbReference>
<keyword evidence="2" id="KW-0229">DNA integration</keyword>
<proteinExistence type="inferred from homology"/>
<evidence type="ECO:0000313" key="9">
    <source>
        <dbReference type="EMBL" id="KLU20254.1"/>
    </source>
</evidence>
<accession>A0A0J1CI91</accession>
<feature type="domain" description="Core-binding (CB)" evidence="8">
    <location>
        <begin position="104"/>
        <end position="185"/>
    </location>
</feature>
<evidence type="ECO:0000256" key="1">
    <source>
        <dbReference type="ARBA" id="ARBA00008857"/>
    </source>
</evidence>
<evidence type="ECO:0000259" key="7">
    <source>
        <dbReference type="PROSITE" id="PS51898"/>
    </source>
</evidence>
<dbReference type="SUPFAM" id="SSF56349">
    <property type="entry name" value="DNA breaking-rejoining enzymes"/>
    <property type="match status" value="1"/>
</dbReference>
<dbReference type="InterPro" id="IPR038488">
    <property type="entry name" value="Integrase_DNA-bd_sf"/>
</dbReference>
<dbReference type="Gene3D" id="1.10.150.130">
    <property type="match status" value="1"/>
</dbReference>
<dbReference type="Pfam" id="PF22022">
    <property type="entry name" value="Phage_int_M"/>
    <property type="match status" value="1"/>
</dbReference>
<dbReference type="Pfam" id="PF13356">
    <property type="entry name" value="Arm-DNA-bind_3"/>
    <property type="match status" value="1"/>
</dbReference>
<dbReference type="Pfam" id="PF00589">
    <property type="entry name" value="Phage_integrase"/>
    <property type="match status" value="1"/>
</dbReference>
<dbReference type="PROSITE" id="PS51900">
    <property type="entry name" value="CB"/>
    <property type="match status" value="1"/>
</dbReference>
<dbReference type="GO" id="GO:0003677">
    <property type="term" value="F:DNA binding"/>
    <property type="evidence" value="ECO:0007669"/>
    <property type="project" value="UniProtKB-UniRule"/>
</dbReference>
<dbReference type="OrthoDB" id="9775880at2"/>
<dbReference type="Gene3D" id="1.10.443.10">
    <property type="entry name" value="Intergrase catalytic core"/>
    <property type="match status" value="1"/>
</dbReference>
<name>A0A0J1CI91_9BURK</name>
<evidence type="ECO:0000256" key="3">
    <source>
        <dbReference type="ARBA" id="ARBA00023125"/>
    </source>
</evidence>
<dbReference type="Proteomes" id="UP000035963">
    <property type="component" value="Unassembled WGS sequence"/>
</dbReference>
<evidence type="ECO:0000256" key="4">
    <source>
        <dbReference type="ARBA" id="ARBA00023172"/>
    </source>
</evidence>
<gene>
    <name evidence="9" type="ORF">EOS_42310</name>
</gene>
<dbReference type="InterPro" id="IPR025166">
    <property type="entry name" value="Integrase_DNA_bind_dom"/>
</dbReference>
<protein>
    <submittedName>
        <fullName evidence="9">Integrase</fullName>
    </submittedName>
</protein>
<reference evidence="9 10" key="1">
    <citation type="journal article" date="2015" name="Genome Announc.">
        <title>Draft Genome Sequence of Burkholderia sp. Strain PML1(12), an Ectomycorrhizosphere-Inhabiting Bacterium with Effective Mineral-Weathering Ability.</title>
        <authorList>
            <person name="Uroz S."/>
            <person name="Oger P."/>
        </authorList>
    </citation>
    <scope>NUCLEOTIDE SEQUENCE [LARGE SCALE GENOMIC DNA]</scope>
    <source>
        <strain evidence="10">PML1(12)</strain>
    </source>
</reference>
<dbReference type="InterPro" id="IPR053876">
    <property type="entry name" value="Phage_int_M"/>
</dbReference>
<dbReference type="CDD" id="cd00801">
    <property type="entry name" value="INT_P4_C"/>
    <property type="match status" value="1"/>
</dbReference>
<dbReference type="PANTHER" id="PTHR30629:SF2">
    <property type="entry name" value="PROPHAGE INTEGRASE INTS-RELATED"/>
    <property type="match status" value="1"/>
</dbReference>
<comment type="caution">
    <text evidence="9">The sequence shown here is derived from an EMBL/GenBank/DDBJ whole genome shotgun (WGS) entry which is preliminary data.</text>
</comment>
<keyword evidence="4" id="KW-0233">DNA recombination</keyword>
<dbReference type="PATRIC" id="fig|908627.4.peg.9510"/>
<dbReference type="InterPro" id="IPR002104">
    <property type="entry name" value="Integrase_catalytic"/>
</dbReference>
<dbReference type="PROSITE" id="PS51898">
    <property type="entry name" value="TYR_RECOMBINASE"/>
    <property type="match status" value="1"/>
</dbReference>
<evidence type="ECO:0000256" key="5">
    <source>
        <dbReference type="PROSITE-ProRule" id="PRU01248"/>
    </source>
</evidence>
<dbReference type="InterPro" id="IPR044068">
    <property type="entry name" value="CB"/>
</dbReference>
<dbReference type="EMBL" id="AEJF01000261">
    <property type="protein sequence ID" value="KLU20254.1"/>
    <property type="molecule type" value="Genomic_DNA"/>
</dbReference>
<dbReference type="GO" id="GO:0015074">
    <property type="term" value="P:DNA integration"/>
    <property type="evidence" value="ECO:0007669"/>
    <property type="project" value="UniProtKB-KW"/>
</dbReference>
<feature type="domain" description="Tyr recombinase" evidence="7">
    <location>
        <begin position="216"/>
        <end position="389"/>
    </location>
</feature>
<feature type="region of interest" description="Disordered" evidence="6">
    <location>
        <begin position="72"/>
        <end position="91"/>
    </location>
</feature>
<organism evidence="9 10">
    <name type="scientific">Caballeronia mineralivorans PML1(12)</name>
    <dbReference type="NCBI Taxonomy" id="908627"/>
    <lineage>
        <taxon>Bacteria</taxon>
        <taxon>Pseudomonadati</taxon>
        <taxon>Pseudomonadota</taxon>
        <taxon>Betaproteobacteria</taxon>
        <taxon>Burkholderiales</taxon>
        <taxon>Burkholderiaceae</taxon>
        <taxon>Caballeronia</taxon>
    </lineage>
</organism>
<dbReference type="InterPro" id="IPR010998">
    <property type="entry name" value="Integrase_recombinase_N"/>
</dbReference>
<dbReference type="InterPro" id="IPR050808">
    <property type="entry name" value="Phage_Integrase"/>
</dbReference>
<dbReference type="PANTHER" id="PTHR30629">
    <property type="entry name" value="PROPHAGE INTEGRASE"/>
    <property type="match status" value="1"/>
</dbReference>
<sequence length="414" mass="46337">MAESLLRDLQCRAAKPRAAVYRLRDGGGLFLQVRPTGHKYWQFRYTKPNGRESSIQIGPYPRVTLEQARTARNEHQAAVARGDDPSVLRKQDKARSKIDAARSMTFKQCASKYIEAHEGTWRNVKHTQQWTNTLTTYAYPIIGALRPKDIDTDLVLRVLKPIWLTKNETATRLRGRIENILDAAKVQGLRDGENPARWTGHLDHLLAAPSKVQKPKHHSALPYPEMAAFAKLLQASAGTAARALQFTILTATRTNETLGATWAELDLSVPIWTIPAERMKAKRDHRVPLSQAAVDLLNSLPTKGSEGVVFEGAKEGRPLSNMALLAVLKRMKRSDLTTHGFRSTLRDWTSECTAFPSEVAEMALAHAIRDKTESAYRRGDLFDKRRALMQAWADYIDGELNQADVAISAELEIG</sequence>
<comment type="similarity">
    <text evidence="1">Belongs to the 'phage' integrase family.</text>
</comment>
<dbReference type="RefSeq" id="WP_047898219.1">
    <property type="nucleotide sequence ID" value="NZ_AEJF01000261.1"/>
</dbReference>
<evidence type="ECO:0000256" key="2">
    <source>
        <dbReference type="ARBA" id="ARBA00022908"/>
    </source>
</evidence>
<dbReference type="InterPro" id="IPR013762">
    <property type="entry name" value="Integrase-like_cat_sf"/>
</dbReference>
<evidence type="ECO:0000259" key="8">
    <source>
        <dbReference type="PROSITE" id="PS51900"/>
    </source>
</evidence>
<keyword evidence="3 5" id="KW-0238">DNA-binding</keyword>
<keyword evidence="10" id="KW-1185">Reference proteome</keyword>
<dbReference type="InterPro" id="IPR011010">
    <property type="entry name" value="DNA_brk_join_enz"/>
</dbReference>